<feature type="compositionally biased region" description="Basic and acidic residues" evidence="8">
    <location>
        <begin position="284"/>
        <end position="295"/>
    </location>
</feature>
<evidence type="ECO:0000256" key="8">
    <source>
        <dbReference type="SAM" id="MobiDB-lite"/>
    </source>
</evidence>
<protein>
    <submittedName>
        <fullName evidence="10">Hydrogenase nickel incorporation protein HypB</fullName>
    </submittedName>
</protein>
<keyword evidence="11" id="KW-1185">Reference proteome</keyword>
<feature type="compositionally biased region" description="Low complexity" evidence="8">
    <location>
        <begin position="406"/>
        <end position="418"/>
    </location>
</feature>
<accession>A0ABS2U3R6</accession>
<feature type="compositionally biased region" description="Basic and acidic residues" evidence="8">
    <location>
        <begin position="261"/>
        <end position="270"/>
    </location>
</feature>
<organism evidence="10 11">
    <name type="scientific">Actinacidiphila acididurans</name>
    <dbReference type="NCBI Taxonomy" id="2784346"/>
    <lineage>
        <taxon>Bacteria</taxon>
        <taxon>Bacillati</taxon>
        <taxon>Actinomycetota</taxon>
        <taxon>Actinomycetes</taxon>
        <taxon>Kitasatosporales</taxon>
        <taxon>Streptomycetaceae</taxon>
        <taxon>Actinacidiphila</taxon>
    </lineage>
</organism>
<name>A0ABS2U3R6_9ACTN</name>
<feature type="compositionally biased region" description="Basic and acidic residues" evidence="8">
    <location>
        <begin position="305"/>
        <end position="317"/>
    </location>
</feature>
<dbReference type="Pfam" id="PF02492">
    <property type="entry name" value="cobW"/>
    <property type="match status" value="1"/>
</dbReference>
<keyword evidence="2" id="KW-0533">Nickel</keyword>
<keyword evidence="7" id="KW-0342">GTP-binding</keyword>
<evidence type="ECO:0000256" key="4">
    <source>
        <dbReference type="ARBA" id="ARBA00022741"/>
    </source>
</evidence>
<evidence type="ECO:0000256" key="6">
    <source>
        <dbReference type="ARBA" id="ARBA00022833"/>
    </source>
</evidence>
<feature type="compositionally biased region" description="Gly residues" evidence="8">
    <location>
        <begin position="376"/>
        <end position="391"/>
    </location>
</feature>
<reference evidence="10 11" key="1">
    <citation type="submission" date="2021-01" db="EMBL/GenBank/DDBJ databases">
        <title>Streptomyces acididurans sp. nov., isolated from a peat swamp forest soil.</title>
        <authorList>
            <person name="Chantavorakit T."/>
            <person name="Duangmal K."/>
        </authorList>
    </citation>
    <scope>NUCLEOTIDE SEQUENCE [LARGE SCALE GENOMIC DNA]</scope>
    <source>
        <strain evidence="10 11">KK5PA1</strain>
    </source>
</reference>
<evidence type="ECO:0000313" key="10">
    <source>
        <dbReference type="EMBL" id="MBM9510255.1"/>
    </source>
</evidence>
<feature type="domain" description="CobW/HypB/UreG nucleotide-binding" evidence="9">
    <location>
        <begin position="35"/>
        <end position="195"/>
    </location>
</feature>
<keyword evidence="5" id="KW-0378">Hydrolase</keyword>
<dbReference type="PANTHER" id="PTHR30134">
    <property type="entry name" value="HYDROGENASE PROTEIN ASSEMBLY PROTEIN, NICKEL CHAPERONE"/>
    <property type="match status" value="1"/>
</dbReference>
<evidence type="ECO:0000259" key="9">
    <source>
        <dbReference type="Pfam" id="PF02492"/>
    </source>
</evidence>
<dbReference type="EMBL" id="JADKYB010000033">
    <property type="protein sequence ID" value="MBM9510255.1"/>
    <property type="molecule type" value="Genomic_DNA"/>
</dbReference>
<evidence type="ECO:0000256" key="7">
    <source>
        <dbReference type="ARBA" id="ARBA00023134"/>
    </source>
</evidence>
<keyword evidence="4" id="KW-0547">Nucleotide-binding</keyword>
<feature type="compositionally biased region" description="Basic and acidic residues" evidence="8">
    <location>
        <begin position="336"/>
        <end position="357"/>
    </location>
</feature>
<dbReference type="InterPro" id="IPR003495">
    <property type="entry name" value="CobW/HypB/UreG_nucleotide-bd"/>
</dbReference>
<comment type="similarity">
    <text evidence="1">Belongs to the SIMIBI class G3E GTPase family. HypB/HupM subfamily.</text>
</comment>
<sequence length="418" mass="42856">MCRSVAVRQAVLAKNDGLAAGLRARLAERGVTAVNLLSSPGSGKTALLELVLRRALERGTAAAALTADLATENDATRLARSGAPVKQVLTGGLCHLEAAQLGALLDGWLPDRTRLLFVENVGNLVCPASYDLGETLRIALMSVTEGEDKPLKYPTAFGTAHLVVLTKTDLAAAAGFDEAAFTAAVQQVNPGVEVVRTSARTTLGADTLLDRVLSIAAGAAPHRPLLAADHLSRHGHDHGPDGEHVFAPAHEGTDGIAEVFGGRDRHEGGHGHGHGHPGYGDGTGHGDHVGHEHGFVPDGPADVSGRPDRHEHGHDHPGQGGHEYGFVPDGPADAFGRPDRHEHGHDHPGQGGHEHGYVPDGPGHARVALAHHDTTGPGGHAPGSADGGPYGHGRHRPGGEPGFGAGDAAAHGPGPASV</sequence>
<comment type="caution">
    <text evidence="10">The sequence shown here is derived from an EMBL/GenBank/DDBJ whole genome shotgun (WGS) entry which is preliminary data.</text>
</comment>
<dbReference type="InterPro" id="IPR027417">
    <property type="entry name" value="P-loop_NTPase"/>
</dbReference>
<keyword evidence="3" id="KW-0479">Metal-binding</keyword>
<feature type="region of interest" description="Disordered" evidence="8">
    <location>
        <begin position="255"/>
        <end position="418"/>
    </location>
</feature>
<evidence type="ECO:0000256" key="1">
    <source>
        <dbReference type="ARBA" id="ARBA00006211"/>
    </source>
</evidence>
<dbReference type="InterPro" id="IPR004392">
    <property type="entry name" value="Hyd_mat_HypB"/>
</dbReference>
<dbReference type="NCBIfam" id="TIGR00073">
    <property type="entry name" value="hypB"/>
    <property type="match status" value="1"/>
</dbReference>
<dbReference type="SUPFAM" id="SSF52540">
    <property type="entry name" value="P-loop containing nucleoside triphosphate hydrolases"/>
    <property type="match status" value="1"/>
</dbReference>
<evidence type="ECO:0000256" key="3">
    <source>
        <dbReference type="ARBA" id="ARBA00022723"/>
    </source>
</evidence>
<evidence type="ECO:0000313" key="11">
    <source>
        <dbReference type="Proteomes" id="UP000749040"/>
    </source>
</evidence>
<dbReference type="Gene3D" id="3.40.50.300">
    <property type="entry name" value="P-loop containing nucleotide triphosphate hydrolases"/>
    <property type="match status" value="1"/>
</dbReference>
<evidence type="ECO:0000256" key="2">
    <source>
        <dbReference type="ARBA" id="ARBA00022596"/>
    </source>
</evidence>
<gene>
    <name evidence="10" type="primary">hypB</name>
    <name evidence="10" type="ORF">ITX44_38000</name>
</gene>
<dbReference type="PANTHER" id="PTHR30134:SF2">
    <property type="entry name" value="HYDROGENASE MATURATION FACTOR HYPB"/>
    <property type="match status" value="1"/>
</dbReference>
<dbReference type="Proteomes" id="UP000749040">
    <property type="component" value="Unassembled WGS sequence"/>
</dbReference>
<evidence type="ECO:0000256" key="5">
    <source>
        <dbReference type="ARBA" id="ARBA00022801"/>
    </source>
</evidence>
<proteinExistence type="inferred from homology"/>
<keyword evidence="6" id="KW-0862">Zinc</keyword>